<dbReference type="SUPFAM" id="SSF46689">
    <property type="entry name" value="Homeodomain-like"/>
    <property type="match status" value="1"/>
</dbReference>
<organism evidence="6 7">
    <name type="scientific">Prauserella cavernicola</name>
    <dbReference type="NCBI Taxonomy" id="2800127"/>
    <lineage>
        <taxon>Bacteria</taxon>
        <taxon>Bacillati</taxon>
        <taxon>Actinomycetota</taxon>
        <taxon>Actinomycetes</taxon>
        <taxon>Pseudonocardiales</taxon>
        <taxon>Pseudonocardiaceae</taxon>
        <taxon>Prauserella</taxon>
    </lineage>
</organism>
<keyword evidence="1" id="KW-0805">Transcription regulation</keyword>
<evidence type="ECO:0000256" key="4">
    <source>
        <dbReference type="PROSITE-ProRule" id="PRU00335"/>
    </source>
</evidence>
<name>A0A934QWP1_9PSEU</name>
<gene>
    <name evidence="6" type="ORF">JHE00_20330</name>
</gene>
<dbReference type="EMBL" id="JAENJH010000004">
    <property type="protein sequence ID" value="MBK1786683.1"/>
    <property type="molecule type" value="Genomic_DNA"/>
</dbReference>
<dbReference type="PROSITE" id="PS50977">
    <property type="entry name" value="HTH_TETR_2"/>
    <property type="match status" value="1"/>
</dbReference>
<dbReference type="GO" id="GO:0000976">
    <property type="term" value="F:transcription cis-regulatory region binding"/>
    <property type="evidence" value="ECO:0007669"/>
    <property type="project" value="TreeGrafter"/>
</dbReference>
<feature type="domain" description="HTH tetR-type" evidence="5">
    <location>
        <begin position="15"/>
        <end position="75"/>
    </location>
</feature>
<evidence type="ECO:0000259" key="5">
    <source>
        <dbReference type="PROSITE" id="PS50977"/>
    </source>
</evidence>
<dbReference type="Pfam" id="PF00440">
    <property type="entry name" value="TetR_N"/>
    <property type="match status" value="1"/>
</dbReference>
<dbReference type="GO" id="GO:0003700">
    <property type="term" value="F:DNA-binding transcription factor activity"/>
    <property type="evidence" value="ECO:0007669"/>
    <property type="project" value="TreeGrafter"/>
</dbReference>
<accession>A0A934QWP1</accession>
<evidence type="ECO:0000313" key="6">
    <source>
        <dbReference type="EMBL" id="MBK1786683.1"/>
    </source>
</evidence>
<dbReference type="AlphaFoldDB" id="A0A934QWP1"/>
<dbReference type="InterPro" id="IPR009057">
    <property type="entry name" value="Homeodomain-like_sf"/>
</dbReference>
<comment type="caution">
    <text evidence="6">The sequence shown here is derived from an EMBL/GenBank/DDBJ whole genome shotgun (WGS) entry which is preliminary data.</text>
</comment>
<protein>
    <submittedName>
        <fullName evidence="6">TetR family transcriptional regulator</fullName>
    </submittedName>
</protein>
<dbReference type="InterPro" id="IPR041347">
    <property type="entry name" value="MftR_C"/>
</dbReference>
<dbReference type="Gene3D" id="1.10.357.10">
    <property type="entry name" value="Tetracycline Repressor, domain 2"/>
    <property type="match status" value="1"/>
</dbReference>
<reference evidence="6" key="1">
    <citation type="submission" date="2020-12" db="EMBL/GenBank/DDBJ databases">
        <title>Prauserella sp. ASG 168, a novel actinomycete isolated from cave rock.</title>
        <authorList>
            <person name="Suriyachadkun C."/>
        </authorList>
    </citation>
    <scope>NUCLEOTIDE SEQUENCE</scope>
    <source>
        <strain evidence="6">ASG 168</strain>
    </source>
</reference>
<evidence type="ECO:0000256" key="2">
    <source>
        <dbReference type="ARBA" id="ARBA00023125"/>
    </source>
</evidence>
<dbReference type="Proteomes" id="UP000635245">
    <property type="component" value="Unassembled WGS sequence"/>
</dbReference>
<dbReference type="Pfam" id="PF17754">
    <property type="entry name" value="TetR_C_14"/>
    <property type="match status" value="1"/>
</dbReference>
<keyword evidence="3" id="KW-0804">Transcription</keyword>
<keyword evidence="2 4" id="KW-0238">DNA-binding</keyword>
<feature type="DNA-binding region" description="H-T-H motif" evidence="4">
    <location>
        <begin position="38"/>
        <end position="57"/>
    </location>
</feature>
<keyword evidence="7" id="KW-1185">Reference proteome</keyword>
<evidence type="ECO:0000256" key="1">
    <source>
        <dbReference type="ARBA" id="ARBA00023015"/>
    </source>
</evidence>
<dbReference type="InterPro" id="IPR001647">
    <property type="entry name" value="HTH_TetR"/>
</dbReference>
<dbReference type="PANTHER" id="PTHR30055">
    <property type="entry name" value="HTH-TYPE TRANSCRIPTIONAL REGULATOR RUTR"/>
    <property type="match status" value="1"/>
</dbReference>
<dbReference type="RefSeq" id="WP_200320341.1">
    <property type="nucleotide sequence ID" value="NZ_JAENJH010000004.1"/>
</dbReference>
<proteinExistence type="predicted"/>
<evidence type="ECO:0000256" key="3">
    <source>
        <dbReference type="ARBA" id="ARBA00023163"/>
    </source>
</evidence>
<dbReference type="PANTHER" id="PTHR30055:SF238">
    <property type="entry name" value="MYCOFACTOCIN BIOSYNTHESIS TRANSCRIPTIONAL REGULATOR MFTR-RELATED"/>
    <property type="match status" value="1"/>
</dbReference>
<evidence type="ECO:0000313" key="7">
    <source>
        <dbReference type="Proteomes" id="UP000635245"/>
    </source>
</evidence>
<sequence>MESATTPGLRERKKRQTRRDLHLAALRLVLDNGLEHVTVDEISAEAGYAPRTFFNHFPTKEAALIIEMGERVTDLFADLPERIEPKQLVATVLDAVVRQSNLQPAVVDDVKAHHRLMERHPELVPQQLRAFESAEQLLVEELLRRGGGDSAWPGAEVAASIVTSLMRVALQRWIRDDGERPFADFLRTAVGTARELTAEPLTR</sequence>
<dbReference type="InterPro" id="IPR050109">
    <property type="entry name" value="HTH-type_TetR-like_transc_reg"/>
</dbReference>